<feature type="transmembrane region" description="Helical" evidence="1">
    <location>
        <begin position="188"/>
        <end position="208"/>
    </location>
</feature>
<accession>A0A2M6XBK7</accession>
<keyword evidence="2" id="KW-0732">Signal</keyword>
<sequence>MVKKILLIIILALVYALPPLALAQEEILEGQVTQIVKEDVVVQADQKSLYQQLGILITHGSAKDKRITLKAAGLPLSGAGKYQVGDQVMLSLNYGLAGEEIYNLVELVRRKQLLTLFLIFIVLVIAVGRWRGVASLAGLGLSFLVIFKLILPQINQGKDPVRVAILASLLLIPLTFCLSHGWNKKTLVAMVGTLGALVLTGLLAKYFIDGMRLMGFASEEAGFLKASRSDFNIRGLILAGIIIGALGVLDDITVAQAAVVQQLKQSNAKLRPREVFWRAMKVGQDHIASMVNTLVLVYTGAALPLLLLFISNPLPFSQVINYEIIAEEVIRTLAGSIGLVAAVPLTTFLASQVDLRN</sequence>
<feature type="transmembrane region" description="Helical" evidence="1">
    <location>
        <begin position="287"/>
        <end position="310"/>
    </location>
</feature>
<dbReference type="PANTHER" id="PTHR41771">
    <property type="entry name" value="MEMBRANE PROTEIN-RELATED"/>
    <property type="match status" value="1"/>
</dbReference>
<feature type="transmembrane region" description="Helical" evidence="1">
    <location>
        <begin position="330"/>
        <end position="350"/>
    </location>
</feature>
<keyword evidence="1" id="KW-1133">Transmembrane helix</keyword>
<dbReference type="Pfam" id="PF07907">
    <property type="entry name" value="YibE_F"/>
    <property type="match status" value="1"/>
</dbReference>
<dbReference type="InterPro" id="IPR012507">
    <property type="entry name" value="YibE_F"/>
</dbReference>
<evidence type="ECO:0000313" key="4">
    <source>
        <dbReference type="Proteomes" id="UP000231214"/>
    </source>
</evidence>
<evidence type="ECO:0000313" key="3">
    <source>
        <dbReference type="EMBL" id="PIU02447.1"/>
    </source>
</evidence>
<keyword evidence="1" id="KW-0812">Transmembrane</keyword>
<dbReference type="Proteomes" id="UP000231214">
    <property type="component" value="Unassembled WGS sequence"/>
</dbReference>
<gene>
    <name evidence="3" type="ORF">COT66_00235</name>
</gene>
<evidence type="ECO:0000256" key="2">
    <source>
        <dbReference type="SAM" id="SignalP"/>
    </source>
</evidence>
<dbReference type="EMBL" id="PEZK01000004">
    <property type="protein sequence ID" value="PIU02447.1"/>
    <property type="molecule type" value="Genomic_DNA"/>
</dbReference>
<comment type="caution">
    <text evidence="3">The sequence shown here is derived from an EMBL/GenBank/DDBJ whole genome shotgun (WGS) entry which is preliminary data.</text>
</comment>
<evidence type="ECO:0000256" key="1">
    <source>
        <dbReference type="SAM" id="Phobius"/>
    </source>
</evidence>
<dbReference type="AlphaFoldDB" id="A0A2M6XBK7"/>
<feature type="signal peptide" evidence="2">
    <location>
        <begin position="1"/>
        <end position="23"/>
    </location>
</feature>
<protein>
    <submittedName>
        <fullName evidence="3">YibE/F family protein</fullName>
    </submittedName>
</protein>
<feature type="chain" id="PRO_5014902161" evidence="2">
    <location>
        <begin position="24"/>
        <end position="357"/>
    </location>
</feature>
<proteinExistence type="predicted"/>
<feature type="transmembrane region" description="Helical" evidence="1">
    <location>
        <begin position="134"/>
        <end position="151"/>
    </location>
</feature>
<feature type="transmembrane region" description="Helical" evidence="1">
    <location>
        <begin position="163"/>
        <end position="182"/>
    </location>
</feature>
<reference evidence="4" key="1">
    <citation type="submission" date="2017-09" db="EMBL/GenBank/DDBJ databases">
        <title>Depth-based differentiation of microbial function through sediment-hosted aquifers and enrichment of novel symbionts in the deep terrestrial subsurface.</title>
        <authorList>
            <person name="Probst A.J."/>
            <person name="Ladd B."/>
            <person name="Jarett J.K."/>
            <person name="Geller-Mcgrath D.E."/>
            <person name="Sieber C.M.K."/>
            <person name="Emerson J.B."/>
            <person name="Anantharaman K."/>
            <person name="Thomas B.C."/>
            <person name="Malmstrom R."/>
            <person name="Stieglmeier M."/>
            <person name="Klingl A."/>
            <person name="Woyke T."/>
            <person name="Ryan C.M."/>
            <person name="Banfield J.F."/>
        </authorList>
    </citation>
    <scope>NUCLEOTIDE SEQUENCE [LARGE SCALE GENOMIC DNA]</scope>
</reference>
<name>A0A2M6XBK7_9BACT</name>
<feature type="transmembrane region" description="Helical" evidence="1">
    <location>
        <begin position="112"/>
        <end position="128"/>
    </location>
</feature>
<dbReference type="PANTHER" id="PTHR41771:SF1">
    <property type="entry name" value="MEMBRANE PROTEIN"/>
    <property type="match status" value="1"/>
</dbReference>
<keyword evidence="1" id="KW-0472">Membrane</keyword>
<organism evidence="3 4">
    <name type="scientific">Candidatus Shapirobacteria bacterium CG09_land_8_20_14_0_10_49_15</name>
    <dbReference type="NCBI Taxonomy" id="1974482"/>
    <lineage>
        <taxon>Bacteria</taxon>
        <taxon>Candidatus Shapironibacteriota</taxon>
    </lineage>
</organism>